<dbReference type="Gene3D" id="3.40.50.300">
    <property type="entry name" value="P-loop containing nucleotide triphosphate hydrolases"/>
    <property type="match status" value="1"/>
</dbReference>
<feature type="non-terminal residue" evidence="6">
    <location>
        <position position="1"/>
    </location>
</feature>
<feature type="domain" description="UvrD-like helicase C-terminal" evidence="5">
    <location>
        <begin position="43"/>
        <end position="249"/>
    </location>
</feature>
<accession>A0ABW9QV87</accession>
<keyword evidence="3" id="KW-0347">Helicase</keyword>
<feature type="non-terminal residue" evidence="6">
    <location>
        <position position="249"/>
    </location>
</feature>
<dbReference type="PANTHER" id="PTHR11070">
    <property type="entry name" value="UVRD / RECB / PCRA DNA HELICASE FAMILY MEMBER"/>
    <property type="match status" value="1"/>
</dbReference>
<keyword evidence="1" id="KW-0547">Nucleotide-binding</keyword>
<dbReference type="EMBL" id="WJHE01000723">
    <property type="protein sequence ID" value="MST33782.1"/>
    <property type="molecule type" value="Genomic_DNA"/>
</dbReference>
<evidence type="ECO:0000256" key="4">
    <source>
        <dbReference type="ARBA" id="ARBA00022840"/>
    </source>
</evidence>
<dbReference type="Gene3D" id="1.10.486.10">
    <property type="entry name" value="PCRA, domain 4"/>
    <property type="match status" value="1"/>
</dbReference>
<sequence length="249" mass="26803">AAALRRRVQLAVPERYVATSADGTEVECWAMAPADAGAGAPCPTILNIHGGPFTQYGYNFFDEFQLQVGAGFGVVYCNPRGSSGYSEAWGRAIRWPEAPDDPGSGWGGVDGDGRTYGWGDVAVFYRTNAQSRAVEEELVRRQIPYRVVGGTRFYDRREVKDVLAYLRAVANPADEVSLKRIVNVPKRGVGDTSVDRVDRWARDHGVAFGDALAHAAEAGVTGRALTGIDQVTRLLEEWRAAVAASPGGG</sequence>
<evidence type="ECO:0000256" key="1">
    <source>
        <dbReference type="ARBA" id="ARBA00022741"/>
    </source>
</evidence>
<name>A0ABW9QV87_9ACTN</name>
<dbReference type="SUPFAM" id="SSF53474">
    <property type="entry name" value="alpha/beta-Hydrolases"/>
    <property type="match status" value="1"/>
</dbReference>
<dbReference type="InterPro" id="IPR014017">
    <property type="entry name" value="DNA_helicase_UvrD-like_C"/>
</dbReference>
<protein>
    <recommendedName>
        <fullName evidence="5">UvrD-like helicase C-terminal domain-containing protein</fullName>
    </recommendedName>
</protein>
<dbReference type="Proteomes" id="UP000437736">
    <property type="component" value="Unassembled WGS sequence"/>
</dbReference>
<keyword evidence="2" id="KW-0378">Hydrolase</keyword>
<keyword evidence="4" id="KW-0067">ATP-binding</keyword>
<evidence type="ECO:0000256" key="2">
    <source>
        <dbReference type="ARBA" id="ARBA00022801"/>
    </source>
</evidence>
<dbReference type="Pfam" id="PF13361">
    <property type="entry name" value="UvrD_C"/>
    <property type="match status" value="1"/>
</dbReference>
<dbReference type="Gene3D" id="3.40.50.1820">
    <property type="entry name" value="alpha/beta hydrolase"/>
    <property type="match status" value="1"/>
</dbReference>
<evidence type="ECO:0000313" key="7">
    <source>
        <dbReference type="Proteomes" id="UP000437736"/>
    </source>
</evidence>
<dbReference type="InterPro" id="IPR000212">
    <property type="entry name" value="DNA_helicase_UvrD/REP"/>
</dbReference>
<dbReference type="PANTHER" id="PTHR11070:SF2">
    <property type="entry name" value="ATP-DEPENDENT DNA HELICASE SRS2"/>
    <property type="match status" value="1"/>
</dbReference>
<keyword evidence="7" id="KW-1185">Reference proteome</keyword>
<evidence type="ECO:0000259" key="5">
    <source>
        <dbReference type="PROSITE" id="PS51217"/>
    </source>
</evidence>
<dbReference type="InterPro" id="IPR029058">
    <property type="entry name" value="AB_hydrolase_fold"/>
</dbReference>
<dbReference type="SUPFAM" id="SSF52540">
    <property type="entry name" value="P-loop containing nucleoside triphosphate hydrolases"/>
    <property type="match status" value="1"/>
</dbReference>
<proteinExistence type="predicted"/>
<evidence type="ECO:0000313" key="6">
    <source>
        <dbReference type="EMBL" id="MST33782.1"/>
    </source>
</evidence>
<comment type="caution">
    <text evidence="6">The sequence shown here is derived from an EMBL/GenBank/DDBJ whole genome shotgun (WGS) entry which is preliminary data.</text>
</comment>
<evidence type="ECO:0000256" key="3">
    <source>
        <dbReference type="ARBA" id="ARBA00022806"/>
    </source>
</evidence>
<dbReference type="InterPro" id="IPR027417">
    <property type="entry name" value="P-loop_NTPase"/>
</dbReference>
<dbReference type="PROSITE" id="PS51217">
    <property type="entry name" value="UVRD_HELICASE_CTER"/>
    <property type="match status" value="1"/>
</dbReference>
<organism evidence="6 7">
    <name type="scientific">Acidiferrimicrobium australe</name>
    <dbReference type="NCBI Taxonomy" id="2664430"/>
    <lineage>
        <taxon>Bacteria</taxon>
        <taxon>Bacillati</taxon>
        <taxon>Actinomycetota</taxon>
        <taxon>Acidimicrobiia</taxon>
        <taxon>Acidimicrobiales</taxon>
        <taxon>Acidimicrobiaceae</taxon>
        <taxon>Acidiferrimicrobium</taxon>
    </lineage>
</organism>
<gene>
    <name evidence="6" type="ORF">GHK86_13780</name>
</gene>
<reference evidence="6 7" key="1">
    <citation type="submission" date="2019-11" db="EMBL/GenBank/DDBJ databases">
        <title>Acidiferrimicrobium australis gen. nov., sp. nov., an acidophilic and obligately heterotrophic, member of the Actinobacteria that catalyses dissimilatory oxido- reduction of iron isolated from metal-rich acidic water in Chile.</title>
        <authorList>
            <person name="Gonzalez D."/>
            <person name="Huber K."/>
            <person name="Hedrich S."/>
            <person name="Rojas-Villalobos C."/>
            <person name="Quatrini R."/>
            <person name="Dinamarca M.A."/>
            <person name="Schwarz A."/>
            <person name="Canales C."/>
            <person name="Nancucheo I."/>
        </authorList>
    </citation>
    <scope>NUCLEOTIDE SEQUENCE [LARGE SCALE GENOMIC DNA]</scope>
    <source>
        <strain evidence="6 7">USS-CCA1</strain>
    </source>
</reference>